<dbReference type="EMBL" id="SOZE01000012">
    <property type="protein sequence ID" value="TFF37021.1"/>
    <property type="molecule type" value="Genomic_DNA"/>
</dbReference>
<dbReference type="Pfam" id="PF14322">
    <property type="entry name" value="SusD-like_3"/>
    <property type="match status" value="1"/>
</dbReference>
<evidence type="ECO:0000256" key="4">
    <source>
        <dbReference type="ARBA" id="ARBA00023136"/>
    </source>
</evidence>
<dbReference type="Gene3D" id="1.25.40.390">
    <property type="match status" value="1"/>
</dbReference>
<evidence type="ECO:0000259" key="7">
    <source>
        <dbReference type="Pfam" id="PF14322"/>
    </source>
</evidence>
<dbReference type="SUPFAM" id="SSF48452">
    <property type="entry name" value="TPR-like"/>
    <property type="match status" value="1"/>
</dbReference>
<gene>
    <name evidence="8" type="ORF">E2R66_13115</name>
</gene>
<dbReference type="InterPro" id="IPR033985">
    <property type="entry name" value="SusD-like_N"/>
</dbReference>
<dbReference type="RefSeq" id="WP_133231668.1">
    <property type="nucleotide sequence ID" value="NZ_SOZE01000012.1"/>
</dbReference>
<comment type="caution">
    <text evidence="8">The sequence shown here is derived from an EMBL/GenBank/DDBJ whole genome shotgun (WGS) entry which is preliminary data.</text>
</comment>
<evidence type="ECO:0000313" key="8">
    <source>
        <dbReference type="EMBL" id="TFF37021.1"/>
    </source>
</evidence>
<keyword evidence="3" id="KW-0732">Signal</keyword>
<protein>
    <submittedName>
        <fullName evidence="8">RagB/SusD family nutrient uptake outer membrane protein</fullName>
    </submittedName>
</protein>
<dbReference type="AlphaFoldDB" id="A0A4Y8SEB7"/>
<dbReference type="InterPro" id="IPR012944">
    <property type="entry name" value="SusD_RagB_dom"/>
</dbReference>
<dbReference type="PROSITE" id="PS51257">
    <property type="entry name" value="PROKAR_LIPOPROTEIN"/>
    <property type="match status" value="1"/>
</dbReference>
<dbReference type="Proteomes" id="UP000297540">
    <property type="component" value="Unassembled WGS sequence"/>
</dbReference>
<evidence type="ECO:0000256" key="3">
    <source>
        <dbReference type="ARBA" id="ARBA00022729"/>
    </source>
</evidence>
<proteinExistence type="inferred from homology"/>
<accession>A0A4Y8SEB7</accession>
<comment type="similarity">
    <text evidence="2">Belongs to the SusD family.</text>
</comment>
<comment type="subcellular location">
    <subcellularLocation>
        <location evidence="1">Cell outer membrane</location>
    </subcellularLocation>
</comment>
<evidence type="ECO:0000259" key="6">
    <source>
        <dbReference type="Pfam" id="PF07980"/>
    </source>
</evidence>
<name>A0A4Y8SEB7_9SPHI</name>
<sequence length="459" mass="51661">MYNTSKYIVLVIFLTVTVSFQSCKKDWLNGKPDKSLVVPQSIKDFQALLDNTTQTFNNSQGCGLGEISAGDFNITFASWQSLFTNQEKSAYIWEETSDFYKGETSSDWVSSYKRVLNANVVLDGISKVNPAASDIVAWNNVKGSALFFRAFDFFNLSQEFCKVYNSSSAQNDLGIPLRLEYDINVPAKRSTLQNTYDQIISDLKSAASLLNTTPLYKTRPSKQAAFALLARTYLSMKSYGQAGLYADSALQIQHDLLDYTKLNVNSNNPFARFNAEVIFQSIFSYGIFSTSKLIVEPSLYSQYSQNDLRKSAYFLSLAGGGVAFKGSYNGDKNLFGGLTTDELYLIRAECNARNGNIPSALSDYNALLKTRWSGTYTNFTTTDPKLALSQIISERRKELVFRGLRWTDLRRLNTEDDFKQTLVRTLNGQTYTLAPNDPKYVFPIDETEIRLSGIQQNDR</sequence>
<keyword evidence="9" id="KW-1185">Reference proteome</keyword>
<keyword evidence="4" id="KW-0472">Membrane</keyword>
<dbReference type="Pfam" id="PF07980">
    <property type="entry name" value="SusD_RagB"/>
    <property type="match status" value="1"/>
</dbReference>
<evidence type="ECO:0000256" key="5">
    <source>
        <dbReference type="ARBA" id="ARBA00023237"/>
    </source>
</evidence>
<organism evidence="8 9">
    <name type="scientific">Mucilaginibacter psychrotolerans</name>
    <dbReference type="NCBI Taxonomy" id="1524096"/>
    <lineage>
        <taxon>Bacteria</taxon>
        <taxon>Pseudomonadati</taxon>
        <taxon>Bacteroidota</taxon>
        <taxon>Sphingobacteriia</taxon>
        <taxon>Sphingobacteriales</taxon>
        <taxon>Sphingobacteriaceae</taxon>
        <taxon>Mucilaginibacter</taxon>
    </lineage>
</organism>
<evidence type="ECO:0000256" key="2">
    <source>
        <dbReference type="ARBA" id="ARBA00006275"/>
    </source>
</evidence>
<dbReference type="OrthoDB" id="653598at2"/>
<evidence type="ECO:0000256" key="1">
    <source>
        <dbReference type="ARBA" id="ARBA00004442"/>
    </source>
</evidence>
<feature type="domain" description="SusD-like N-terminal" evidence="7">
    <location>
        <begin position="26"/>
        <end position="234"/>
    </location>
</feature>
<dbReference type="InterPro" id="IPR011990">
    <property type="entry name" value="TPR-like_helical_dom_sf"/>
</dbReference>
<dbReference type="GO" id="GO:0009279">
    <property type="term" value="C:cell outer membrane"/>
    <property type="evidence" value="ECO:0007669"/>
    <property type="project" value="UniProtKB-SubCell"/>
</dbReference>
<evidence type="ECO:0000313" key="9">
    <source>
        <dbReference type="Proteomes" id="UP000297540"/>
    </source>
</evidence>
<feature type="domain" description="RagB/SusD" evidence="6">
    <location>
        <begin position="342"/>
        <end position="452"/>
    </location>
</feature>
<keyword evidence="5" id="KW-0998">Cell outer membrane</keyword>
<reference evidence="8 9" key="1">
    <citation type="journal article" date="2017" name="Int. J. Syst. Evol. Microbiol.">
        <title>Mucilaginibacterpsychrotolerans sp. nov., isolated from peatlands.</title>
        <authorList>
            <person name="Deng Y."/>
            <person name="Shen L."/>
            <person name="Xu B."/>
            <person name="Liu Y."/>
            <person name="Gu Z."/>
            <person name="Liu H."/>
            <person name="Zhou Y."/>
        </authorList>
    </citation>
    <scope>NUCLEOTIDE SEQUENCE [LARGE SCALE GENOMIC DNA]</scope>
    <source>
        <strain evidence="8 9">NH7-4</strain>
    </source>
</reference>